<feature type="compositionally biased region" description="Basic and acidic residues" evidence="1">
    <location>
        <begin position="131"/>
        <end position="143"/>
    </location>
</feature>
<organism evidence="3 4">
    <name type="scientific">Symbiodinium natans</name>
    <dbReference type="NCBI Taxonomy" id="878477"/>
    <lineage>
        <taxon>Eukaryota</taxon>
        <taxon>Sar</taxon>
        <taxon>Alveolata</taxon>
        <taxon>Dinophyceae</taxon>
        <taxon>Suessiales</taxon>
        <taxon>Symbiodiniaceae</taxon>
        <taxon>Symbiodinium</taxon>
    </lineage>
</organism>
<protein>
    <submittedName>
        <fullName evidence="3">Uncharacterized protein</fullName>
    </submittedName>
</protein>
<feature type="compositionally biased region" description="Polar residues" evidence="1">
    <location>
        <begin position="144"/>
        <end position="157"/>
    </location>
</feature>
<reference evidence="3" key="1">
    <citation type="submission" date="2021-02" db="EMBL/GenBank/DDBJ databases">
        <authorList>
            <person name="Dougan E. K."/>
            <person name="Rhodes N."/>
            <person name="Thang M."/>
            <person name="Chan C."/>
        </authorList>
    </citation>
    <scope>NUCLEOTIDE SEQUENCE</scope>
</reference>
<evidence type="ECO:0000256" key="1">
    <source>
        <dbReference type="SAM" id="MobiDB-lite"/>
    </source>
</evidence>
<feature type="transmembrane region" description="Helical" evidence="2">
    <location>
        <begin position="92"/>
        <end position="111"/>
    </location>
</feature>
<keyword evidence="2" id="KW-0472">Membrane</keyword>
<name>A0A812LIY7_9DINO</name>
<keyword evidence="4" id="KW-1185">Reference proteome</keyword>
<comment type="caution">
    <text evidence="3">The sequence shown here is derived from an EMBL/GenBank/DDBJ whole genome shotgun (WGS) entry which is preliminary data.</text>
</comment>
<evidence type="ECO:0000256" key="2">
    <source>
        <dbReference type="SAM" id="Phobius"/>
    </source>
</evidence>
<dbReference type="AlphaFoldDB" id="A0A812LIY7"/>
<keyword evidence="2" id="KW-1133">Transmembrane helix</keyword>
<dbReference type="Proteomes" id="UP000604046">
    <property type="component" value="Unassembled WGS sequence"/>
</dbReference>
<sequence length="288" mass="31034">MVMGMASAEAVCGPMIDLALCLTCFAIAARVLLGSAGDCGGSSRTSTRRQLLLYLYLLSLGLMLAGVGRAATALAPTMEPAAPATSAQLLPPVMALATSLLCVTSACLLALTAPRLVRQWDGEPSAPSLGDLEKASPRAREPQTGRSWSSGTSQSEGKPSRRPPSARLMDDKLRFAAEALQLNSKQAMLLVAALCELSTNRAHWSRKPEETWGKFLQALHEIVTVSKARPMLPAEAWYEVARWYSTLSDARLTRLLRAALVFHSSPRPEQALKLANLLPRSPIFQNLQ</sequence>
<evidence type="ECO:0000313" key="4">
    <source>
        <dbReference type="Proteomes" id="UP000604046"/>
    </source>
</evidence>
<dbReference type="EMBL" id="CAJNDS010001112">
    <property type="protein sequence ID" value="CAE7247435.1"/>
    <property type="molecule type" value="Genomic_DNA"/>
</dbReference>
<proteinExistence type="predicted"/>
<accession>A0A812LIY7</accession>
<feature type="transmembrane region" description="Helical" evidence="2">
    <location>
        <begin position="15"/>
        <end position="33"/>
    </location>
</feature>
<keyword evidence="2" id="KW-0812">Transmembrane</keyword>
<feature type="transmembrane region" description="Helical" evidence="2">
    <location>
        <begin position="53"/>
        <end position="72"/>
    </location>
</feature>
<gene>
    <name evidence="3" type="ORF">SNAT2548_LOCUS11850</name>
</gene>
<evidence type="ECO:0000313" key="3">
    <source>
        <dbReference type="EMBL" id="CAE7247435.1"/>
    </source>
</evidence>
<feature type="region of interest" description="Disordered" evidence="1">
    <location>
        <begin position="124"/>
        <end position="166"/>
    </location>
</feature>